<proteinExistence type="predicted"/>
<organism evidence="2 3">
    <name type="scientific">Nesidiocoris tenuis</name>
    <dbReference type="NCBI Taxonomy" id="355587"/>
    <lineage>
        <taxon>Eukaryota</taxon>
        <taxon>Metazoa</taxon>
        <taxon>Ecdysozoa</taxon>
        <taxon>Arthropoda</taxon>
        <taxon>Hexapoda</taxon>
        <taxon>Insecta</taxon>
        <taxon>Pterygota</taxon>
        <taxon>Neoptera</taxon>
        <taxon>Paraneoptera</taxon>
        <taxon>Hemiptera</taxon>
        <taxon>Heteroptera</taxon>
        <taxon>Panheteroptera</taxon>
        <taxon>Cimicomorpha</taxon>
        <taxon>Miridae</taxon>
        <taxon>Dicyphina</taxon>
        <taxon>Nesidiocoris</taxon>
    </lineage>
</organism>
<dbReference type="AlphaFoldDB" id="A0A6H5H4W2"/>
<dbReference type="Proteomes" id="UP000479000">
    <property type="component" value="Unassembled WGS sequence"/>
</dbReference>
<protein>
    <submittedName>
        <fullName evidence="2">Uncharacterized protein</fullName>
    </submittedName>
</protein>
<reference evidence="2 3" key="1">
    <citation type="submission" date="2020-02" db="EMBL/GenBank/DDBJ databases">
        <authorList>
            <person name="Ferguson B K."/>
        </authorList>
    </citation>
    <scope>NUCLEOTIDE SEQUENCE [LARGE SCALE GENOMIC DNA]</scope>
</reference>
<accession>A0A6H5H4W2</accession>
<dbReference type="EMBL" id="CADCXU010023627">
    <property type="protein sequence ID" value="CAB0011026.1"/>
    <property type="molecule type" value="Genomic_DNA"/>
</dbReference>
<sequence>HSRRIFQHTQHPSRSGATCPTPDGSNNSQVQPSPLGSLLLSKYLSEDPQLFPAFFHPHPFPTLFNPRNVSLALGAFLVAMGVALWRCSASLTNGLVNDDESFNYARSYDLLRCGSNYHHSNSLNSDSES</sequence>
<evidence type="ECO:0000313" key="2">
    <source>
        <dbReference type="EMBL" id="CAB0011026.1"/>
    </source>
</evidence>
<evidence type="ECO:0000313" key="3">
    <source>
        <dbReference type="Proteomes" id="UP000479000"/>
    </source>
</evidence>
<keyword evidence="3" id="KW-1185">Reference proteome</keyword>
<feature type="compositionally biased region" description="Polar residues" evidence="1">
    <location>
        <begin position="7"/>
        <end position="33"/>
    </location>
</feature>
<name>A0A6H5H4W2_9HEMI</name>
<evidence type="ECO:0000256" key="1">
    <source>
        <dbReference type="SAM" id="MobiDB-lite"/>
    </source>
</evidence>
<feature type="non-terminal residue" evidence="2">
    <location>
        <position position="1"/>
    </location>
</feature>
<gene>
    <name evidence="2" type="ORF">NTEN_LOCUS16019</name>
</gene>
<feature type="region of interest" description="Disordered" evidence="1">
    <location>
        <begin position="1"/>
        <end position="33"/>
    </location>
</feature>